<name>A0A8J6D835_9ROSI</name>
<protein>
    <submittedName>
        <fullName evidence="1">Uncharacterized protein</fullName>
    </submittedName>
</protein>
<evidence type="ECO:0000313" key="1">
    <source>
        <dbReference type="EMBL" id="KAG8498576.1"/>
    </source>
</evidence>
<accession>A0A8J6D835</accession>
<comment type="caution">
    <text evidence="1">The sequence shown here is derived from an EMBL/GenBank/DDBJ whole genome shotgun (WGS) entry which is preliminary data.</text>
</comment>
<sequence>MTKICIVWMVEMNTFFDFTNVVMFDLQFNMLLLHSLQNIRLTPNKSAVLKLVVRL</sequence>
<dbReference type="Proteomes" id="UP000701853">
    <property type="component" value="Chromosome 3"/>
</dbReference>
<gene>
    <name evidence="1" type="ORF">CXB51_004825</name>
</gene>
<evidence type="ECO:0000313" key="2">
    <source>
        <dbReference type="Proteomes" id="UP000701853"/>
    </source>
</evidence>
<reference evidence="1 2" key="1">
    <citation type="journal article" date="2021" name="bioRxiv">
        <title>The Gossypium anomalum genome as a resource for cotton improvement and evolutionary analysis of hybrid incompatibility.</title>
        <authorList>
            <person name="Grover C.E."/>
            <person name="Yuan D."/>
            <person name="Arick M.A."/>
            <person name="Miller E.R."/>
            <person name="Hu G."/>
            <person name="Peterson D.G."/>
            <person name="Wendel J.F."/>
            <person name="Udall J.A."/>
        </authorList>
    </citation>
    <scope>NUCLEOTIDE SEQUENCE [LARGE SCALE GENOMIC DNA]</scope>
    <source>
        <strain evidence="1">JFW-Udall</strain>
        <tissue evidence="1">Leaf</tissue>
    </source>
</reference>
<organism evidence="1 2">
    <name type="scientific">Gossypium anomalum</name>
    <dbReference type="NCBI Taxonomy" id="47600"/>
    <lineage>
        <taxon>Eukaryota</taxon>
        <taxon>Viridiplantae</taxon>
        <taxon>Streptophyta</taxon>
        <taxon>Embryophyta</taxon>
        <taxon>Tracheophyta</taxon>
        <taxon>Spermatophyta</taxon>
        <taxon>Magnoliopsida</taxon>
        <taxon>eudicotyledons</taxon>
        <taxon>Gunneridae</taxon>
        <taxon>Pentapetalae</taxon>
        <taxon>rosids</taxon>
        <taxon>malvids</taxon>
        <taxon>Malvales</taxon>
        <taxon>Malvaceae</taxon>
        <taxon>Malvoideae</taxon>
        <taxon>Gossypium</taxon>
    </lineage>
</organism>
<dbReference type="EMBL" id="JAHUZN010000003">
    <property type="protein sequence ID" value="KAG8498576.1"/>
    <property type="molecule type" value="Genomic_DNA"/>
</dbReference>
<keyword evidence="2" id="KW-1185">Reference proteome</keyword>
<dbReference type="AlphaFoldDB" id="A0A8J6D835"/>
<proteinExistence type="predicted"/>